<sequence>MLHDKPSYHAYSIHLRLLYATLRILLRNSTSTTSTNIARYLSTSGQVSAPRTIPLADNLLGSAIYFLHMGPRACPSDMTFATSHWASDTSLVPNDANDTALKAACLELSISEAFPVTNKYLRAKKTGYGDHRDFNGLTSNFYSGVAYHIIILKFPDEKDWPVFREGVAATDMNLSLLGKHEFERRRKGLPPLWADKQVPRWRIKSWDKNVLKTPRWYVRVTNPPRAYVSVVGFVALDGWDGFEM</sequence>
<dbReference type="Proteomes" id="UP000799324">
    <property type="component" value="Unassembled WGS sequence"/>
</dbReference>
<organism evidence="1 2">
    <name type="scientific">Lophiostoma macrostomum CBS 122681</name>
    <dbReference type="NCBI Taxonomy" id="1314788"/>
    <lineage>
        <taxon>Eukaryota</taxon>
        <taxon>Fungi</taxon>
        <taxon>Dikarya</taxon>
        <taxon>Ascomycota</taxon>
        <taxon>Pezizomycotina</taxon>
        <taxon>Dothideomycetes</taxon>
        <taxon>Pleosporomycetidae</taxon>
        <taxon>Pleosporales</taxon>
        <taxon>Lophiostomataceae</taxon>
        <taxon>Lophiostoma</taxon>
    </lineage>
</organism>
<evidence type="ECO:0000313" key="2">
    <source>
        <dbReference type="Proteomes" id="UP000799324"/>
    </source>
</evidence>
<protein>
    <submittedName>
        <fullName evidence="1">Uncharacterized protein</fullName>
    </submittedName>
</protein>
<accession>A0A6A6T0B3</accession>
<evidence type="ECO:0000313" key="1">
    <source>
        <dbReference type="EMBL" id="KAF2652611.1"/>
    </source>
</evidence>
<reference evidence="1" key="1">
    <citation type="journal article" date="2020" name="Stud. Mycol.">
        <title>101 Dothideomycetes genomes: a test case for predicting lifestyles and emergence of pathogens.</title>
        <authorList>
            <person name="Haridas S."/>
            <person name="Albert R."/>
            <person name="Binder M."/>
            <person name="Bloem J."/>
            <person name="Labutti K."/>
            <person name="Salamov A."/>
            <person name="Andreopoulos B."/>
            <person name="Baker S."/>
            <person name="Barry K."/>
            <person name="Bills G."/>
            <person name="Bluhm B."/>
            <person name="Cannon C."/>
            <person name="Castanera R."/>
            <person name="Culley D."/>
            <person name="Daum C."/>
            <person name="Ezra D."/>
            <person name="Gonzalez J."/>
            <person name="Henrissat B."/>
            <person name="Kuo A."/>
            <person name="Liang C."/>
            <person name="Lipzen A."/>
            <person name="Lutzoni F."/>
            <person name="Magnuson J."/>
            <person name="Mondo S."/>
            <person name="Nolan M."/>
            <person name="Ohm R."/>
            <person name="Pangilinan J."/>
            <person name="Park H.-J."/>
            <person name="Ramirez L."/>
            <person name="Alfaro M."/>
            <person name="Sun H."/>
            <person name="Tritt A."/>
            <person name="Yoshinaga Y."/>
            <person name="Zwiers L.-H."/>
            <person name="Turgeon B."/>
            <person name="Goodwin S."/>
            <person name="Spatafora J."/>
            <person name="Crous P."/>
            <person name="Grigoriev I."/>
        </authorList>
    </citation>
    <scope>NUCLEOTIDE SEQUENCE</scope>
    <source>
        <strain evidence="1">CBS 122681</strain>
    </source>
</reference>
<dbReference type="EMBL" id="MU004397">
    <property type="protein sequence ID" value="KAF2652611.1"/>
    <property type="molecule type" value="Genomic_DNA"/>
</dbReference>
<keyword evidence="2" id="KW-1185">Reference proteome</keyword>
<name>A0A6A6T0B3_9PLEO</name>
<proteinExistence type="predicted"/>
<gene>
    <name evidence="1" type="ORF">K491DRAFT_42546</name>
</gene>
<dbReference type="AlphaFoldDB" id="A0A6A6T0B3"/>